<accession>A0ABR5ND51</accession>
<dbReference type="Pfam" id="PF01575">
    <property type="entry name" value="MaoC_dehydratas"/>
    <property type="match status" value="1"/>
</dbReference>
<name>A0ABR5ND51_BRECH</name>
<gene>
    <name evidence="2" type="ORF">AN963_06700</name>
</gene>
<dbReference type="InterPro" id="IPR002539">
    <property type="entry name" value="MaoC-like_dom"/>
</dbReference>
<protein>
    <submittedName>
        <fullName evidence="2">3-hydroxyacyl-ACP dehydratase</fullName>
    </submittedName>
</protein>
<dbReference type="PANTHER" id="PTHR43841">
    <property type="entry name" value="3-HYDROXYACYL-THIOESTER DEHYDRATASE HTDX-RELATED"/>
    <property type="match status" value="1"/>
</dbReference>
<dbReference type="RefSeq" id="WP_055743734.1">
    <property type="nucleotide sequence ID" value="NZ_LJJB01000007.1"/>
</dbReference>
<dbReference type="Gene3D" id="3.10.129.10">
    <property type="entry name" value="Hotdog Thioesterase"/>
    <property type="match status" value="1"/>
</dbReference>
<dbReference type="InterPro" id="IPR003965">
    <property type="entry name" value="Fatty_acid_synthase"/>
</dbReference>
<dbReference type="InterPro" id="IPR029069">
    <property type="entry name" value="HotDog_dom_sf"/>
</dbReference>
<dbReference type="Proteomes" id="UP000051063">
    <property type="component" value="Unassembled WGS sequence"/>
</dbReference>
<sequence>MKVGYELPPVEKGEITHTQLVRYAGASGDFNPIHTVVPFAEKVGLGGVIAHGMMIMGFIGQAIGTWFHPDQLLRFSVRFQAMTRPGEQITVRGEIVGETDDTWKCEAVAINEAGEKKVSARFDIRKA</sequence>
<evidence type="ECO:0000259" key="1">
    <source>
        <dbReference type="Pfam" id="PF01575"/>
    </source>
</evidence>
<evidence type="ECO:0000313" key="3">
    <source>
        <dbReference type="Proteomes" id="UP000051063"/>
    </source>
</evidence>
<keyword evidence="3" id="KW-1185">Reference proteome</keyword>
<dbReference type="PRINTS" id="PR01483">
    <property type="entry name" value="FASYNTHASE"/>
</dbReference>
<comment type="caution">
    <text evidence="2">The sequence shown here is derived from an EMBL/GenBank/DDBJ whole genome shotgun (WGS) entry which is preliminary data.</text>
</comment>
<proteinExistence type="predicted"/>
<evidence type="ECO:0000313" key="2">
    <source>
        <dbReference type="EMBL" id="KQL49433.1"/>
    </source>
</evidence>
<dbReference type="EMBL" id="LJJB01000007">
    <property type="protein sequence ID" value="KQL49433.1"/>
    <property type="molecule type" value="Genomic_DNA"/>
</dbReference>
<feature type="domain" description="MaoC-like" evidence="1">
    <location>
        <begin position="14"/>
        <end position="102"/>
    </location>
</feature>
<organism evidence="2 3">
    <name type="scientific">Brevibacillus choshinensis</name>
    <dbReference type="NCBI Taxonomy" id="54911"/>
    <lineage>
        <taxon>Bacteria</taxon>
        <taxon>Bacillati</taxon>
        <taxon>Bacillota</taxon>
        <taxon>Bacilli</taxon>
        <taxon>Bacillales</taxon>
        <taxon>Paenibacillaceae</taxon>
        <taxon>Brevibacillus</taxon>
    </lineage>
</organism>
<dbReference type="SUPFAM" id="SSF54637">
    <property type="entry name" value="Thioesterase/thiol ester dehydrase-isomerase"/>
    <property type="match status" value="1"/>
</dbReference>
<dbReference type="PANTHER" id="PTHR43841:SF3">
    <property type="entry name" value="(3R)-HYDROXYACYL-ACP DEHYDRATASE SUBUNIT HADB"/>
    <property type="match status" value="1"/>
</dbReference>
<reference evidence="2 3" key="1">
    <citation type="submission" date="2015-09" db="EMBL/GenBank/DDBJ databases">
        <title>Genome sequencing project for genomic taxonomy and phylogenomics of Bacillus-like bacteria.</title>
        <authorList>
            <person name="Liu B."/>
            <person name="Wang J."/>
            <person name="Zhu Y."/>
            <person name="Liu G."/>
            <person name="Chen Q."/>
            <person name="Chen Z."/>
            <person name="Lan J."/>
            <person name="Che J."/>
            <person name="Ge C."/>
            <person name="Shi H."/>
            <person name="Pan Z."/>
            <person name="Liu X."/>
        </authorList>
    </citation>
    <scope>NUCLEOTIDE SEQUENCE [LARGE SCALE GENOMIC DNA]</scope>
    <source>
        <strain evidence="2 3">DSM 8552</strain>
    </source>
</reference>